<keyword evidence="1" id="KW-0597">Phosphoprotein</keyword>
<keyword evidence="3" id="KW-0472">Membrane</keyword>
<proteinExistence type="predicted"/>
<gene>
    <name evidence="5" type="ORF">P0Y48_13980</name>
</gene>
<evidence type="ECO:0000256" key="2">
    <source>
        <dbReference type="SAM" id="MobiDB-lite"/>
    </source>
</evidence>
<name>A0AAJ5W2U5_9MICO</name>
<dbReference type="CDD" id="cd00060">
    <property type="entry name" value="FHA"/>
    <property type="match status" value="1"/>
</dbReference>
<protein>
    <submittedName>
        <fullName evidence="5">DUF5684 domain-containing protein</fullName>
    </submittedName>
</protein>
<sequence length="519" mass="53447">MSPTIDTSLAPLVGLLAFVIGIALYVWMALALSAMFRKMGEEAWKGWVPFLNQATVLAWGGFSPLLILLLLVPIVGQLAVLVLLIVSAHRINPGFGYGTSMTVVAAFLFIVWASILGFGPAPWRGARHSIAPAPPLPPGVPPAPPLPPLPSTSASFAASSAATGASYPAAPPLPPAGIPAAFPSPTGTFSAVPFPGAPSRDPLAAQPVVPTLGGWAPQSSAAPGASRASEDEPDMASWPSEIDDVSAVSPSPFPPSAAAPIGARRASSPQPSPEPLSDPSAVAPSGEPTAASDAVAPEPAASADPEGLISFVPGRRSAVPETPAPPAPVTRMPVTAPIETPLPSRADRGDEFPELSGEVSAVVGSPVAGAPLSARSSVSAQQRTPEAAEVPQHAAPSEDDVDQTVMVRRKKITWQLVPGSGPAVPLTGEVVVLGRRPAADAAFPQAQLVAVQDDARTVSKTHARLELRGEKWLVTDLGSTNGVLVRTLMGEEIEVEPGTELEPGERFFLGDEEFHLQHD</sequence>
<dbReference type="InterPro" id="IPR008984">
    <property type="entry name" value="SMAD_FHA_dom_sf"/>
</dbReference>
<accession>A0AAJ5W2U5</accession>
<dbReference type="Pfam" id="PF00498">
    <property type="entry name" value="FHA"/>
    <property type="match status" value="1"/>
</dbReference>
<organism evidence="5 6">
    <name type="scientific">Candidatus Microbacterium phytovorans</name>
    <dbReference type="NCBI Taxonomy" id="3121374"/>
    <lineage>
        <taxon>Bacteria</taxon>
        <taxon>Bacillati</taxon>
        <taxon>Actinomycetota</taxon>
        <taxon>Actinomycetes</taxon>
        <taxon>Micrococcales</taxon>
        <taxon>Microbacteriaceae</taxon>
        <taxon>Microbacterium</taxon>
    </lineage>
</organism>
<dbReference type="AlphaFoldDB" id="A0AAJ5W2U5"/>
<feature type="domain" description="FHA" evidence="4">
    <location>
        <begin position="431"/>
        <end position="485"/>
    </location>
</feature>
<keyword evidence="3" id="KW-0812">Transmembrane</keyword>
<dbReference type="SMART" id="SM00240">
    <property type="entry name" value="FHA"/>
    <property type="match status" value="1"/>
</dbReference>
<feature type="region of interest" description="Disordered" evidence="2">
    <location>
        <begin position="192"/>
        <end position="358"/>
    </location>
</feature>
<feature type="region of interest" description="Disordered" evidence="2">
    <location>
        <begin position="373"/>
        <end position="402"/>
    </location>
</feature>
<dbReference type="EMBL" id="CP119321">
    <property type="protein sequence ID" value="WEK13547.1"/>
    <property type="molecule type" value="Genomic_DNA"/>
</dbReference>
<dbReference type="Proteomes" id="UP001213972">
    <property type="component" value="Chromosome"/>
</dbReference>
<keyword evidence="3" id="KW-1133">Transmembrane helix</keyword>
<dbReference type="Gene3D" id="2.60.200.20">
    <property type="match status" value="1"/>
</dbReference>
<dbReference type="InterPro" id="IPR043739">
    <property type="entry name" value="DUF5684"/>
</dbReference>
<feature type="transmembrane region" description="Helical" evidence="3">
    <location>
        <begin position="97"/>
        <end position="119"/>
    </location>
</feature>
<evidence type="ECO:0000256" key="1">
    <source>
        <dbReference type="ARBA" id="ARBA00022553"/>
    </source>
</evidence>
<reference evidence="5" key="1">
    <citation type="submission" date="2023-03" db="EMBL/GenBank/DDBJ databases">
        <title>Andean soil-derived lignocellulolytic bacterial consortium as a source of novel taxa and putative plastic-active enzymes.</title>
        <authorList>
            <person name="Diaz-Garcia L."/>
            <person name="Chuvochina M."/>
            <person name="Feuerriegel G."/>
            <person name="Bunk B."/>
            <person name="Sproer C."/>
            <person name="Streit W.R."/>
            <person name="Rodriguez L.M."/>
            <person name="Overmann J."/>
            <person name="Jimenez D.J."/>
        </authorList>
    </citation>
    <scope>NUCLEOTIDE SEQUENCE</scope>
    <source>
        <strain evidence="5">MAG 4610</strain>
    </source>
</reference>
<feature type="compositionally biased region" description="Low complexity" evidence="2">
    <location>
        <begin position="290"/>
        <end position="306"/>
    </location>
</feature>
<feature type="transmembrane region" description="Helical" evidence="3">
    <location>
        <begin position="12"/>
        <end position="36"/>
    </location>
</feature>
<evidence type="ECO:0000259" key="4">
    <source>
        <dbReference type="PROSITE" id="PS50006"/>
    </source>
</evidence>
<dbReference type="Pfam" id="PF18936">
    <property type="entry name" value="DUF5684"/>
    <property type="match status" value="1"/>
</dbReference>
<evidence type="ECO:0000313" key="5">
    <source>
        <dbReference type="EMBL" id="WEK13547.1"/>
    </source>
</evidence>
<dbReference type="InterPro" id="IPR000253">
    <property type="entry name" value="FHA_dom"/>
</dbReference>
<evidence type="ECO:0000256" key="3">
    <source>
        <dbReference type="SAM" id="Phobius"/>
    </source>
</evidence>
<evidence type="ECO:0000313" key="6">
    <source>
        <dbReference type="Proteomes" id="UP001213972"/>
    </source>
</evidence>
<dbReference type="PROSITE" id="PS50006">
    <property type="entry name" value="FHA_DOMAIN"/>
    <property type="match status" value="1"/>
</dbReference>
<dbReference type="SUPFAM" id="SSF49879">
    <property type="entry name" value="SMAD/FHA domain"/>
    <property type="match status" value="1"/>
</dbReference>
<feature type="transmembrane region" description="Helical" evidence="3">
    <location>
        <begin position="56"/>
        <end position="85"/>
    </location>
</feature>
<feature type="compositionally biased region" description="Polar residues" evidence="2">
    <location>
        <begin position="374"/>
        <end position="384"/>
    </location>
</feature>